<dbReference type="EC" id="2.1.1.-" evidence="4"/>
<gene>
    <name evidence="4" type="ORF">CMC5_063220</name>
</gene>
<evidence type="ECO:0000259" key="3">
    <source>
        <dbReference type="Pfam" id="PF13649"/>
    </source>
</evidence>
<dbReference type="InterPro" id="IPR029063">
    <property type="entry name" value="SAM-dependent_MTases_sf"/>
</dbReference>
<dbReference type="GO" id="GO:0008168">
    <property type="term" value="F:methyltransferase activity"/>
    <property type="evidence" value="ECO:0007669"/>
    <property type="project" value="UniProtKB-KW"/>
</dbReference>
<dbReference type="GO" id="GO:0032259">
    <property type="term" value="P:methylation"/>
    <property type="evidence" value="ECO:0007669"/>
    <property type="project" value="UniProtKB-KW"/>
</dbReference>
<accession>A0A0K1END8</accession>
<evidence type="ECO:0000313" key="4">
    <source>
        <dbReference type="EMBL" id="AKT42098.1"/>
    </source>
</evidence>
<dbReference type="OrthoDB" id="5298787at2"/>
<reference evidence="4 5" key="1">
    <citation type="submission" date="2015-07" db="EMBL/GenBank/DDBJ databases">
        <title>Genome analysis of myxobacterium Chondromyces crocatus Cm c5 reveals a high potential for natural compound synthesis and the genetic basis for the loss of fruiting body formation.</title>
        <authorList>
            <person name="Zaburannyi N."/>
            <person name="Bunk B."/>
            <person name="Maier J."/>
            <person name="Overmann J."/>
            <person name="Mueller R."/>
        </authorList>
    </citation>
    <scope>NUCLEOTIDE SEQUENCE [LARGE SCALE GENOMIC DNA]</scope>
    <source>
        <strain evidence="4 5">Cm c5</strain>
    </source>
</reference>
<keyword evidence="1 4" id="KW-0489">Methyltransferase</keyword>
<dbReference type="PANTHER" id="PTHR43861">
    <property type="entry name" value="TRANS-ACONITATE 2-METHYLTRANSFERASE-RELATED"/>
    <property type="match status" value="1"/>
</dbReference>
<dbReference type="Gene3D" id="3.40.50.150">
    <property type="entry name" value="Vaccinia Virus protein VP39"/>
    <property type="match status" value="1"/>
</dbReference>
<evidence type="ECO:0000256" key="1">
    <source>
        <dbReference type="ARBA" id="ARBA00022603"/>
    </source>
</evidence>
<dbReference type="RefSeq" id="WP_050433775.1">
    <property type="nucleotide sequence ID" value="NZ_CP012159.1"/>
</dbReference>
<dbReference type="AlphaFoldDB" id="A0A0K1END8"/>
<dbReference type="Pfam" id="PF13649">
    <property type="entry name" value="Methyltransf_25"/>
    <property type="match status" value="1"/>
</dbReference>
<dbReference type="InterPro" id="IPR041698">
    <property type="entry name" value="Methyltransf_25"/>
</dbReference>
<feature type="domain" description="Methyltransferase" evidence="3">
    <location>
        <begin position="50"/>
        <end position="145"/>
    </location>
</feature>
<proteinExistence type="predicted"/>
<organism evidence="4 5">
    <name type="scientific">Chondromyces crocatus</name>
    <dbReference type="NCBI Taxonomy" id="52"/>
    <lineage>
        <taxon>Bacteria</taxon>
        <taxon>Pseudomonadati</taxon>
        <taxon>Myxococcota</taxon>
        <taxon>Polyangia</taxon>
        <taxon>Polyangiales</taxon>
        <taxon>Polyangiaceae</taxon>
        <taxon>Chondromyces</taxon>
    </lineage>
</organism>
<evidence type="ECO:0000256" key="2">
    <source>
        <dbReference type="ARBA" id="ARBA00022679"/>
    </source>
</evidence>
<dbReference type="EMBL" id="CP012159">
    <property type="protein sequence ID" value="AKT42098.1"/>
    <property type="molecule type" value="Genomic_DNA"/>
</dbReference>
<dbReference type="Proteomes" id="UP000067626">
    <property type="component" value="Chromosome"/>
</dbReference>
<protein>
    <submittedName>
        <fullName evidence="4">Methyltransferase</fullName>
        <ecNumber evidence="4">2.1.1.-</ecNumber>
    </submittedName>
</protein>
<dbReference type="CDD" id="cd02440">
    <property type="entry name" value="AdoMet_MTases"/>
    <property type="match status" value="1"/>
</dbReference>
<dbReference type="SUPFAM" id="SSF53335">
    <property type="entry name" value="S-adenosyl-L-methionine-dependent methyltransferases"/>
    <property type="match status" value="1"/>
</dbReference>
<keyword evidence="5" id="KW-1185">Reference proteome</keyword>
<keyword evidence="2 4" id="KW-0808">Transferase</keyword>
<dbReference type="Gene3D" id="2.20.25.110">
    <property type="entry name" value="S-adenosyl-L-methionine-dependent methyltransferases"/>
    <property type="match status" value="1"/>
</dbReference>
<evidence type="ECO:0000313" key="5">
    <source>
        <dbReference type="Proteomes" id="UP000067626"/>
    </source>
</evidence>
<sequence>MPNRPEPWHDDDAFWKRTWSFQFDETRWKDLEQHVRGLIRLVPLRKNQEILDLCCGPGRVILPLASRGFRVTGVDITRPYLDHARKRAKERGLSCAFIHDDMRTYRAPRTYDVILNLFSSFGYFKDQRQNQKVLKNVHASLKPGGTFVLELRPREVYQRIFQPRDWDMKDGVVVLKNRRPNAAWTWLDSTWTLVEKGRPVTFDVSHQLYGKDDLFAMMSKAGFQDLKAYGHLDGRPFDEQAMNLVIVGTRA</sequence>
<name>A0A0K1END8_CHOCO</name>
<dbReference type="KEGG" id="ccro:CMC5_063220"/>
<dbReference type="STRING" id="52.CMC5_063220"/>
<dbReference type="PANTHER" id="PTHR43861:SF1">
    <property type="entry name" value="TRANS-ACONITATE 2-METHYLTRANSFERASE"/>
    <property type="match status" value="1"/>
</dbReference>